<feature type="domain" description="Nudix hydrolase" evidence="2">
    <location>
        <begin position="13"/>
        <end position="148"/>
    </location>
</feature>
<dbReference type="InterPro" id="IPR000086">
    <property type="entry name" value="NUDIX_hydrolase_dom"/>
</dbReference>
<dbReference type="Gene3D" id="3.90.79.10">
    <property type="entry name" value="Nucleoside Triphosphate Pyrophosphohydrolase"/>
    <property type="match status" value="1"/>
</dbReference>
<evidence type="ECO:0000313" key="3">
    <source>
        <dbReference type="EMBL" id="OGY97100.1"/>
    </source>
</evidence>
<comment type="caution">
    <text evidence="3">The sequence shown here is derived from an EMBL/GenBank/DDBJ whole genome shotgun (WGS) entry which is preliminary data.</text>
</comment>
<dbReference type="InterPro" id="IPR020084">
    <property type="entry name" value="NUDIX_hydrolase_CS"/>
</dbReference>
<dbReference type="InterPro" id="IPR015797">
    <property type="entry name" value="NUDIX_hydrolase-like_dom_sf"/>
</dbReference>
<dbReference type="Proteomes" id="UP000176648">
    <property type="component" value="Unassembled WGS sequence"/>
</dbReference>
<evidence type="ECO:0000256" key="1">
    <source>
        <dbReference type="ARBA" id="ARBA00022801"/>
    </source>
</evidence>
<dbReference type="STRING" id="1798644.A2122_02765"/>
<sequence>MVFYRSEDFFKKEPRLACGASVYLQNLKGDFLLQLRTVDVLREPNKWTVISGKLESPENPEYTVLREAREELGIELLGVRYFRDYQWNSKELGSVWYNHNFVFYALIDVPVEKINLTEGQKIEYFPIKDILNMDLAFNHNEVFRDLLKWHGSLPI</sequence>
<keyword evidence="1" id="KW-0378">Hydrolase</keyword>
<organism evidence="3 4">
    <name type="scientific">Candidatus Liptonbacteria bacterium GWB1_49_6</name>
    <dbReference type="NCBI Taxonomy" id="1798644"/>
    <lineage>
        <taxon>Bacteria</taxon>
        <taxon>Candidatus Liptoniibacteriota</taxon>
    </lineage>
</organism>
<evidence type="ECO:0000313" key="4">
    <source>
        <dbReference type="Proteomes" id="UP000176648"/>
    </source>
</evidence>
<dbReference type="EMBL" id="MHKU01000010">
    <property type="protein sequence ID" value="OGY97100.1"/>
    <property type="molecule type" value="Genomic_DNA"/>
</dbReference>
<accession>A0A1G2C8X1</accession>
<name>A0A1G2C8X1_9BACT</name>
<gene>
    <name evidence="3" type="ORF">A2122_02765</name>
</gene>
<dbReference type="PROSITE" id="PS51462">
    <property type="entry name" value="NUDIX"/>
    <property type="match status" value="1"/>
</dbReference>
<dbReference type="SUPFAM" id="SSF55811">
    <property type="entry name" value="Nudix"/>
    <property type="match status" value="1"/>
</dbReference>
<reference evidence="3 4" key="1">
    <citation type="journal article" date="2016" name="Nat. Commun.">
        <title>Thousands of microbial genomes shed light on interconnected biogeochemical processes in an aquifer system.</title>
        <authorList>
            <person name="Anantharaman K."/>
            <person name="Brown C.T."/>
            <person name="Hug L.A."/>
            <person name="Sharon I."/>
            <person name="Castelle C.J."/>
            <person name="Probst A.J."/>
            <person name="Thomas B.C."/>
            <person name="Singh A."/>
            <person name="Wilkins M.J."/>
            <person name="Karaoz U."/>
            <person name="Brodie E.L."/>
            <person name="Williams K.H."/>
            <person name="Hubbard S.S."/>
            <person name="Banfield J.F."/>
        </authorList>
    </citation>
    <scope>NUCLEOTIDE SEQUENCE [LARGE SCALE GENOMIC DNA]</scope>
</reference>
<dbReference type="GO" id="GO:0016787">
    <property type="term" value="F:hydrolase activity"/>
    <property type="evidence" value="ECO:0007669"/>
    <property type="project" value="UniProtKB-KW"/>
</dbReference>
<proteinExistence type="predicted"/>
<protein>
    <recommendedName>
        <fullName evidence="2">Nudix hydrolase domain-containing protein</fullName>
    </recommendedName>
</protein>
<evidence type="ECO:0000259" key="2">
    <source>
        <dbReference type="PROSITE" id="PS51462"/>
    </source>
</evidence>
<dbReference type="PROSITE" id="PS00893">
    <property type="entry name" value="NUDIX_BOX"/>
    <property type="match status" value="1"/>
</dbReference>
<dbReference type="Pfam" id="PF00293">
    <property type="entry name" value="NUDIX"/>
    <property type="match status" value="1"/>
</dbReference>
<dbReference type="AlphaFoldDB" id="A0A1G2C8X1"/>